<keyword evidence="2" id="KW-1185">Reference proteome</keyword>
<protein>
    <submittedName>
        <fullName evidence="1">Uncharacterized protein</fullName>
    </submittedName>
</protein>
<sequence>METLNVTTANPLISVLSLRDPRTRNWETLENPTYILVILASYLYVSKSLGPRYMKRRDPYELKGAIMIYNLFQVLANMYFLSQIIYHTFYAAGYSPFCQGLSYSTDPHAISLLNVLFWYLWVRVADFLDTIFFVLKKKFTHITVLHVLHHTLVVFGGWMFLQFGGDGQAVFGVCLNSFVHIIMYIYYFLACLGPSVQKYLMVEELTRRYPYLWTAATHGFLIYIAIPQVILILGLFVNFYVQSYIKRRNAGADKMTKTCFVQVHRVQNRNQKHKVVTTAPGRIPNRGSFRGGSDVGGSPEGWTRPSHDPEGCASGKSPEKDEGKPPTREYGFALASGTRPHLATSHGLPELCLDRDAGNTWFPHSPLLKAELLRLRPEDLGYDPSAGPKVASDQPDADADPLLNMLMRLQEAASYSSPQGNDSESADLDHSNGSDRVTPRSDGFEPKAFSRSKKNRHGSVSDVEDIRAFQSDSSAPNSPLLSLNPAHANGLHSNLGDHNMLKLSHSSFALHEREEEGGPEVVQELRKQLREKDLVLTDIRLEALSSAHQLDNLKETLARMRNEMLNLKQDNDRLQRLVSSKSLNSSQTSLPHRSSMDTLENRLSAAELSPTFDVPDVTAAEIPEGKRVTIAVQLGCHGDLEKFLSKSEAPSEVLIGSIYVSGKTKWDHLDSAVRRAFKDHVLKVDPLSNLGLNSESILCYHIDDVVRSKEAELPELLPCGYLVGETLKIQIVLRGTAQNAVDALALQTLIPKSIVQRYVSLLSEHRRIILCGPSGTGKTFLAQKLAEYLVLRSGRDLAAGSIATFSVDHKSAKELRQYLSNVAEQCESSNVSDLPAVIILDNLHHVGSLGEVFNGFLSAKYQKCPFIIGTMNQATCSTTNLQLHHNFRWVLCANHMEPVKGFLGRFLRRRLAEEEISSGLHQPELAKVIDWMPRAWHHLNRFLETHSSSDVTIGPRLFLACPMDVASSQVWFTDLWNYSIVPYLLEAVREGLQLYGKRAPWEDPAEWVLQTYPWPGPASDAPRWAPDCIESADVFKEPACRTCRDSLLKGTAPRFATVSGYKYPPVPEHLPRLNVVEERLVAPRLPFMSLRRLTWSNKGNQGQYGCHITNYPITH</sequence>
<dbReference type="EMBL" id="JABSTQ010009805">
    <property type="protein sequence ID" value="KAG0425757.1"/>
    <property type="molecule type" value="Genomic_DNA"/>
</dbReference>
<gene>
    <name evidence="1" type="ORF">HPB47_027092</name>
</gene>
<evidence type="ECO:0000313" key="1">
    <source>
        <dbReference type="EMBL" id="KAG0425757.1"/>
    </source>
</evidence>
<accession>A0AC60PWW8</accession>
<name>A0AC60PWW8_IXOPE</name>
<comment type="caution">
    <text evidence="1">The sequence shown here is derived from an EMBL/GenBank/DDBJ whole genome shotgun (WGS) entry which is preliminary data.</text>
</comment>
<evidence type="ECO:0000313" key="2">
    <source>
        <dbReference type="Proteomes" id="UP000805193"/>
    </source>
</evidence>
<organism evidence="1 2">
    <name type="scientific">Ixodes persulcatus</name>
    <name type="common">Taiga tick</name>
    <dbReference type="NCBI Taxonomy" id="34615"/>
    <lineage>
        <taxon>Eukaryota</taxon>
        <taxon>Metazoa</taxon>
        <taxon>Ecdysozoa</taxon>
        <taxon>Arthropoda</taxon>
        <taxon>Chelicerata</taxon>
        <taxon>Arachnida</taxon>
        <taxon>Acari</taxon>
        <taxon>Parasitiformes</taxon>
        <taxon>Ixodida</taxon>
        <taxon>Ixodoidea</taxon>
        <taxon>Ixodidae</taxon>
        <taxon>Ixodinae</taxon>
        <taxon>Ixodes</taxon>
    </lineage>
</organism>
<proteinExistence type="predicted"/>
<reference evidence="1 2" key="1">
    <citation type="journal article" date="2020" name="Cell">
        <title>Large-Scale Comparative Analyses of Tick Genomes Elucidate Their Genetic Diversity and Vector Capacities.</title>
        <authorList>
            <consortium name="Tick Genome and Microbiome Consortium (TIGMIC)"/>
            <person name="Jia N."/>
            <person name="Wang J."/>
            <person name="Shi W."/>
            <person name="Du L."/>
            <person name="Sun Y."/>
            <person name="Zhan W."/>
            <person name="Jiang J.F."/>
            <person name="Wang Q."/>
            <person name="Zhang B."/>
            <person name="Ji P."/>
            <person name="Bell-Sakyi L."/>
            <person name="Cui X.M."/>
            <person name="Yuan T.T."/>
            <person name="Jiang B.G."/>
            <person name="Yang W.F."/>
            <person name="Lam T.T."/>
            <person name="Chang Q.C."/>
            <person name="Ding S.J."/>
            <person name="Wang X.J."/>
            <person name="Zhu J.G."/>
            <person name="Ruan X.D."/>
            <person name="Zhao L."/>
            <person name="Wei J.T."/>
            <person name="Ye R.Z."/>
            <person name="Que T.C."/>
            <person name="Du C.H."/>
            <person name="Zhou Y.H."/>
            <person name="Cheng J.X."/>
            <person name="Dai P.F."/>
            <person name="Guo W.B."/>
            <person name="Han X.H."/>
            <person name="Huang E.J."/>
            <person name="Li L.F."/>
            <person name="Wei W."/>
            <person name="Gao Y.C."/>
            <person name="Liu J.Z."/>
            <person name="Shao H.Z."/>
            <person name="Wang X."/>
            <person name="Wang C.C."/>
            <person name="Yang T.C."/>
            <person name="Huo Q.B."/>
            <person name="Li W."/>
            <person name="Chen H.Y."/>
            <person name="Chen S.E."/>
            <person name="Zhou L.G."/>
            <person name="Ni X.B."/>
            <person name="Tian J.H."/>
            <person name="Sheng Y."/>
            <person name="Liu T."/>
            <person name="Pan Y.S."/>
            <person name="Xia L.Y."/>
            <person name="Li J."/>
            <person name="Zhao F."/>
            <person name="Cao W.C."/>
        </authorList>
    </citation>
    <scope>NUCLEOTIDE SEQUENCE [LARGE SCALE GENOMIC DNA]</scope>
    <source>
        <strain evidence="1">Iper-2018</strain>
    </source>
</reference>
<dbReference type="Proteomes" id="UP000805193">
    <property type="component" value="Unassembled WGS sequence"/>
</dbReference>